<evidence type="ECO:0000313" key="2">
    <source>
        <dbReference type="Proteomes" id="UP000309997"/>
    </source>
</evidence>
<accession>A0ACC4ARA3</accession>
<evidence type="ECO:0000313" key="1">
    <source>
        <dbReference type="EMBL" id="KAL3568764.1"/>
    </source>
</evidence>
<protein>
    <submittedName>
        <fullName evidence="1">Uncharacterized protein</fullName>
    </submittedName>
</protein>
<reference evidence="1 2" key="1">
    <citation type="journal article" date="2024" name="Plant Biotechnol. J.">
        <title>Genome and CRISPR/Cas9 system of a widespread forest tree (Populus alba) in the world.</title>
        <authorList>
            <person name="Liu Y.J."/>
            <person name="Jiang P.F."/>
            <person name="Han X.M."/>
            <person name="Li X.Y."/>
            <person name="Wang H.M."/>
            <person name="Wang Y.J."/>
            <person name="Wang X.X."/>
            <person name="Zeng Q.Y."/>
        </authorList>
    </citation>
    <scope>NUCLEOTIDE SEQUENCE [LARGE SCALE GENOMIC DNA]</scope>
    <source>
        <strain evidence="2">cv. PAL-ZL1</strain>
    </source>
</reference>
<keyword evidence="2" id="KW-1185">Reference proteome</keyword>
<proteinExistence type="predicted"/>
<gene>
    <name evidence="1" type="ORF">D5086_028654</name>
</gene>
<sequence length="126" mass="13621">MAVITEPPGEKLMNMPPVQKTEPLITIRRSCLSGCDFCDSPIQRTGLLALQVAFVEISGIIKGHRPINASLFGQTLRGKLAGFWCELDTPALMGSSPTKTLSNHGLLDKLDDSATDDDDIDTSLHL</sequence>
<dbReference type="Proteomes" id="UP000309997">
    <property type="component" value="Unassembled WGS sequence"/>
</dbReference>
<comment type="caution">
    <text evidence="1">The sequence shown here is derived from an EMBL/GenBank/DDBJ whole genome shotgun (WGS) entry which is preliminary data.</text>
</comment>
<name>A0ACC4ARA3_POPAL</name>
<dbReference type="EMBL" id="RCHU02000016">
    <property type="protein sequence ID" value="KAL3568764.1"/>
    <property type="molecule type" value="Genomic_DNA"/>
</dbReference>
<organism evidence="1 2">
    <name type="scientific">Populus alba</name>
    <name type="common">White poplar</name>
    <dbReference type="NCBI Taxonomy" id="43335"/>
    <lineage>
        <taxon>Eukaryota</taxon>
        <taxon>Viridiplantae</taxon>
        <taxon>Streptophyta</taxon>
        <taxon>Embryophyta</taxon>
        <taxon>Tracheophyta</taxon>
        <taxon>Spermatophyta</taxon>
        <taxon>Magnoliopsida</taxon>
        <taxon>eudicotyledons</taxon>
        <taxon>Gunneridae</taxon>
        <taxon>Pentapetalae</taxon>
        <taxon>rosids</taxon>
        <taxon>fabids</taxon>
        <taxon>Malpighiales</taxon>
        <taxon>Salicaceae</taxon>
        <taxon>Saliceae</taxon>
        <taxon>Populus</taxon>
    </lineage>
</organism>